<dbReference type="InterPro" id="IPR036890">
    <property type="entry name" value="HATPase_C_sf"/>
</dbReference>
<evidence type="ECO:0000313" key="6">
    <source>
        <dbReference type="Proteomes" id="UP000523795"/>
    </source>
</evidence>
<comment type="caution">
    <text evidence="5">The sequence shown here is derived from an EMBL/GenBank/DDBJ whole genome shotgun (WGS) entry which is preliminary data.</text>
</comment>
<organism evidence="5 6">
    <name type="scientific">Arthrobacter deserti</name>
    <dbReference type="NCBI Taxonomy" id="1742687"/>
    <lineage>
        <taxon>Bacteria</taxon>
        <taxon>Bacillati</taxon>
        <taxon>Actinomycetota</taxon>
        <taxon>Actinomycetes</taxon>
        <taxon>Micrococcales</taxon>
        <taxon>Micrococcaceae</taxon>
        <taxon>Arthrobacter</taxon>
    </lineage>
</organism>
<dbReference type="InterPro" id="IPR003594">
    <property type="entry name" value="HATPase_dom"/>
</dbReference>
<dbReference type="InterPro" id="IPR050482">
    <property type="entry name" value="Sensor_HK_TwoCompSys"/>
</dbReference>
<feature type="non-terminal residue" evidence="5">
    <location>
        <position position="1"/>
    </location>
</feature>
<proteinExistence type="predicted"/>
<dbReference type="EMBL" id="JAAZSR010000063">
    <property type="protein sequence ID" value="NKX50124.1"/>
    <property type="molecule type" value="Genomic_DNA"/>
</dbReference>
<evidence type="ECO:0000256" key="3">
    <source>
        <dbReference type="ARBA" id="ARBA00023012"/>
    </source>
</evidence>
<dbReference type="PANTHER" id="PTHR24421:SF61">
    <property type="entry name" value="OXYGEN SENSOR HISTIDINE KINASE NREB"/>
    <property type="match status" value="1"/>
</dbReference>
<evidence type="ECO:0000256" key="2">
    <source>
        <dbReference type="ARBA" id="ARBA00022777"/>
    </source>
</evidence>
<dbReference type="Proteomes" id="UP000523795">
    <property type="component" value="Unassembled WGS sequence"/>
</dbReference>
<dbReference type="SUPFAM" id="SSF55874">
    <property type="entry name" value="ATPase domain of HSP90 chaperone/DNA topoisomerase II/histidine kinase"/>
    <property type="match status" value="1"/>
</dbReference>
<protein>
    <submittedName>
        <fullName evidence="5">Histidine kinase</fullName>
    </submittedName>
</protein>
<keyword evidence="3" id="KW-0902">Two-component regulatory system</keyword>
<dbReference type="PANTHER" id="PTHR24421">
    <property type="entry name" value="NITRATE/NITRITE SENSOR PROTEIN NARX-RELATED"/>
    <property type="match status" value="1"/>
</dbReference>
<reference evidence="5 6" key="1">
    <citation type="submission" date="2020-04" db="EMBL/GenBank/DDBJ databases">
        <authorList>
            <person name="Liu S."/>
        </authorList>
    </citation>
    <scope>NUCLEOTIDE SEQUENCE [LARGE SCALE GENOMIC DNA]</scope>
    <source>
        <strain evidence="5 6">CGMCC 1.15091</strain>
    </source>
</reference>
<accession>A0ABX1JLE6</accession>
<name>A0ABX1JLE6_9MICC</name>
<dbReference type="Gene3D" id="3.30.565.10">
    <property type="entry name" value="Histidine kinase-like ATPase, C-terminal domain"/>
    <property type="match status" value="1"/>
</dbReference>
<sequence length="101" mass="10858">PMGERHEALVQATREAVQNAAKHAGGPISVYLEATPARSEVFVRDRGPGFGPRQVPPDRLGVRESLIGRMERNGGTARIRNTGNGTEVQLSLDHVEEGSTS</sequence>
<evidence type="ECO:0000256" key="1">
    <source>
        <dbReference type="ARBA" id="ARBA00022679"/>
    </source>
</evidence>
<dbReference type="GO" id="GO:0016301">
    <property type="term" value="F:kinase activity"/>
    <property type="evidence" value="ECO:0007669"/>
    <property type="project" value="UniProtKB-KW"/>
</dbReference>
<feature type="domain" description="Histidine kinase/HSP90-like ATPase" evidence="4">
    <location>
        <begin position="7"/>
        <end position="85"/>
    </location>
</feature>
<keyword evidence="6" id="KW-1185">Reference proteome</keyword>
<gene>
    <name evidence="5" type="ORF">HER39_05985</name>
</gene>
<keyword evidence="1" id="KW-0808">Transferase</keyword>
<dbReference type="Pfam" id="PF02518">
    <property type="entry name" value="HATPase_c"/>
    <property type="match status" value="1"/>
</dbReference>
<keyword evidence="2 5" id="KW-0418">Kinase</keyword>
<evidence type="ECO:0000259" key="4">
    <source>
        <dbReference type="Pfam" id="PF02518"/>
    </source>
</evidence>
<evidence type="ECO:0000313" key="5">
    <source>
        <dbReference type="EMBL" id="NKX50124.1"/>
    </source>
</evidence>